<feature type="transmembrane region" description="Helical" evidence="4">
    <location>
        <begin position="288"/>
        <end position="312"/>
    </location>
</feature>
<dbReference type="CDD" id="cd17478">
    <property type="entry name" value="MFS_FsR"/>
    <property type="match status" value="1"/>
</dbReference>
<dbReference type="EMBL" id="CP012333">
    <property type="protein sequence ID" value="AKU94972.1"/>
    <property type="molecule type" value="Genomic_DNA"/>
</dbReference>
<feature type="domain" description="Major facilitator superfamily (MFS) profile" evidence="5">
    <location>
        <begin position="55"/>
        <end position="435"/>
    </location>
</feature>
<dbReference type="InterPro" id="IPR011701">
    <property type="entry name" value="MFS"/>
</dbReference>
<dbReference type="Pfam" id="PF07690">
    <property type="entry name" value="MFS_1"/>
    <property type="match status" value="1"/>
</dbReference>
<gene>
    <name evidence="6" type="ORF">AKJ09_01636</name>
</gene>
<keyword evidence="3 4" id="KW-0472">Membrane</keyword>
<dbReference type="InterPro" id="IPR036259">
    <property type="entry name" value="MFS_trans_sf"/>
</dbReference>
<feature type="transmembrane region" description="Helical" evidence="4">
    <location>
        <begin position="346"/>
        <end position="369"/>
    </location>
</feature>
<proteinExistence type="predicted"/>
<evidence type="ECO:0000256" key="4">
    <source>
        <dbReference type="SAM" id="Phobius"/>
    </source>
</evidence>
<reference evidence="6 7" key="1">
    <citation type="submission" date="2015-08" db="EMBL/GenBank/DDBJ databases">
        <authorList>
            <person name="Babu N.S."/>
            <person name="Beckwith C.J."/>
            <person name="Beseler K.G."/>
            <person name="Brison A."/>
            <person name="Carone J.V."/>
            <person name="Caskin T.P."/>
            <person name="Diamond M."/>
            <person name="Durham M.E."/>
            <person name="Foxe J.M."/>
            <person name="Go M."/>
            <person name="Henderson B.A."/>
            <person name="Jones I.B."/>
            <person name="McGettigan J.A."/>
            <person name="Micheletti S.J."/>
            <person name="Nasrallah M.E."/>
            <person name="Ortiz D."/>
            <person name="Piller C.R."/>
            <person name="Privatt S.R."/>
            <person name="Schneider S.L."/>
            <person name="Sharp S."/>
            <person name="Smith T.C."/>
            <person name="Stanton J.D."/>
            <person name="Ullery H.E."/>
            <person name="Wilson R.J."/>
            <person name="Serrano M.G."/>
            <person name="Buck G."/>
            <person name="Lee V."/>
            <person name="Wang Y."/>
            <person name="Carvalho R."/>
            <person name="Voegtly L."/>
            <person name="Shi R."/>
            <person name="Duckworth R."/>
            <person name="Johnson A."/>
            <person name="Loviza R."/>
            <person name="Walstead R."/>
            <person name="Shah Z."/>
            <person name="Kiflezghi M."/>
            <person name="Wade K."/>
            <person name="Ball S.L."/>
            <person name="Bradley K.W."/>
            <person name="Asai D.J."/>
            <person name="Bowman C.A."/>
            <person name="Russell D.A."/>
            <person name="Pope W.H."/>
            <person name="Jacobs-Sera D."/>
            <person name="Hendrix R.W."/>
            <person name="Hatfull G.F."/>
        </authorList>
    </citation>
    <scope>NUCLEOTIDE SEQUENCE [LARGE SCALE GENOMIC DNA]</scope>
    <source>
        <strain evidence="6 7">DSM 27648</strain>
    </source>
</reference>
<sequence length="443" mass="47936">MRGPNLVTVEWELRRRNPRRLAHFDPRKPMRTHVDERPLAAAPVARTEHGTEFRILGAISFSHLLNDMMQSLILAIYPILKSDFDLSFAQIGTITLTYQLAASLLQPAVGMITDKKPMPYSLPIGMGFTLGGLVLLASAPNFPILLVAAALVGTGSSVFHPESSRVARMASGGRYGLAQSLFQVGGNAGTSLGPLLAAWIIVPKGRSSVAWFSAAALLAMVVLLQVSRWYQEHHAVRGKAKARQSELVPLTRGKIAATLLILGVLIFSKYFYMASINSYYTFYLMHKFGVGVATAQTHLFVFLFAVAAGSLLGGPIGDRIGRKWVIWASILGVAPFTLLLPHVNLFWTGVLIILIGLILSSAFSAILVYAQELIPGRVGMISGMFFGFAFGMGGIGAAVLGRLADARGIEYVYGLCAYLPLIGLIAVFLPNLERPLQARTAKR</sequence>
<dbReference type="Gene3D" id="1.20.1250.20">
    <property type="entry name" value="MFS general substrate transporter like domains"/>
    <property type="match status" value="2"/>
</dbReference>
<feature type="transmembrane region" description="Helical" evidence="4">
    <location>
        <begin position="142"/>
        <end position="160"/>
    </location>
</feature>
<dbReference type="SUPFAM" id="SSF103473">
    <property type="entry name" value="MFS general substrate transporter"/>
    <property type="match status" value="1"/>
</dbReference>
<feature type="transmembrane region" description="Helical" evidence="4">
    <location>
        <begin position="381"/>
        <end position="400"/>
    </location>
</feature>
<dbReference type="PANTHER" id="PTHR43129:SF1">
    <property type="entry name" value="FOSMIDOMYCIN RESISTANCE PROTEIN"/>
    <property type="match status" value="1"/>
</dbReference>
<dbReference type="PATRIC" id="fig|1391654.3.peg.1650"/>
<feature type="transmembrane region" description="Helical" evidence="4">
    <location>
        <begin position="208"/>
        <end position="226"/>
    </location>
</feature>
<feature type="transmembrane region" description="Helical" evidence="4">
    <location>
        <begin position="324"/>
        <end position="340"/>
    </location>
</feature>
<feature type="transmembrane region" description="Helical" evidence="4">
    <location>
        <begin position="181"/>
        <end position="202"/>
    </location>
</feature>
<dbReference type="InterPro" id="IPR020846">
    <property type="entry name" value="MFS_dom"/>
</dbReference>
<dbReference type="PROSITE" id="PS50850">
    <property type="entry name" value="MFS"/>
    <property type="match status" value="1"/>
</dbReference>
<evidence type="ECO:0000256" key="1">
    <source>
        <dbReference type="ARBA" id="ARBA00022692"/>
    </source>
</evidence>
<dbReference type="STRING" id="1391654.AKJ09_01636"/>
<evidence type="ECO:0000313" key="6">
    <source>
        <dbReference type="EMBL" id="AKU94972.1"/>
    </source>
</evidence>
<organism evidence="6 7">
    <name type="scientific">Labilithrix luteola</name>
    <dbReference type="NCBI Taxonomy" id="1391654"/>
    <lineage>
        <taxon>Bacteria</taxon>
        <taxon>Pseudomonadati</taxon>
        <taxon>Myxococcota</taxon>
        <taxon>Polyangia</taxon>
        <taxon>Polyangiales</taxon>
        <taxon>Labilitrichaceae</taxon>
        <taxon>Labilithrix</taxon>
    </lineage>
</organism>
<keyword evidence="2 4" id="KW-1133">Transmembrane helix</keyword>
<feature type="transmembrane region" description="Helical" evidence="4">
    <location>
        <begin position="117"/>
        <end position="136"/>
    </location>
</feature>
<dbReference type="GO" id="GO:0022857">
    <property type="term" value="F:transmembrane transporter activity"/>
    <property type="evidence" value="ECO:0007669"/>
    <property type="project" value="InterPro"/>
</dbReference>
<protein>
    <submittedName>
        <fullName evidence="6">Fosmidomycin resistance protein</fullName>
    </submittedName>
</protein>
<feature type="transmembrane region" description="Helical" evidence="4">
    <location>
        <begin position="412"/>
        <end position="432"/>
    </location>
</feature>
<dbReference type="PANTHER" id="PTHR43129">
    <property type="entry name" value="FOSMIDOMYCIN RESISTANCE PROTEIN"/>
    <property type="match status" value="1"/>
</dbReference>
<keyword evidence="1 4" id="KW-0812">Transmembrane</keyword>
<evidence type="ECO:0000256" key="2">
    <source>
        <dbReference type="ARBA" id="ARBA00022989"/>
    </source>
</evidence>
<accession>A0A0K1PN81</accession>
<keyword evidence="7" id="KW-1185">Reference proteome</keyword>
<evidence type="ECO:0000313" key="7">
    <source>
        <dbReference type="Proteomes" id="UP000064967"/>
    </source>
</evidence>
<evidence type="ECO:0000259" key="5">
    <source>
        <dbReference type="PROSITE" id="PS50850"/>
    </source>
</evidence>
<dbReference type="KEGG" id="llu:AKJ09_01636"/>
<dbReference type="AlphaFoldDB" id="A0A0K1PN81"/>
<dbReference type="Proteomes" id="UP000064967">
    <property type="component" value="Chromosome"/>
</dbReference>
<name>A0A0K1PN81_9BACT</name>
<evidence type="ECO:0000256" key="3">
    <source>
        <dbReference type="ARBA" id="ARBA00023136"/>
    </source>
</evidence>
<dbReference type="GO" id="GO:0005886">
    <property type="term" value="C:plasma membrane"/>
    <property type="evidence" value="ECO:0007669"/>
    <property type="project" value="TreeGrafter"/>
</dbReference>